<dbReference type="OrthoDB" id="140075at2157"/>
<dbReference type="SMART" id="SM01204">
    <property type="entry name" value="FIST_C"/>
    <property type="match status" value="1"/>
</dbReference>
<dbReference type="InterPro" id="IPR019494">
    <property type="entry name" value="FIST_C"/>
</dbReference>
<evidence type="ECO:0000259" key="2">
    <source>
        <dbReference type="SMART" id="SM01204"/>
    </source>
</evidence>
<dbReference type="EMBL" id="JRHO01000015">
    <property type="protein sequence ID" value="KGK97638.1"/>
    <property type="molecule type" value="Genomic_DNA"/>
</dbReference>
<dbReference type="Pfam" id="PF10442">
    <property type="entry name" value="FIST_C"/>
    <property type="match status" value="1"/>
</dbReference>
<gene>
    <name evidence="3" type="ORF">LI82_12725</name>
</gene>
<dbReference type="RefSeq" id="WP_048196354.1">
    <property type="nucleotide sequence ID" value="NZ_CAAGSM010000005.1"/>
</dbReference>
<dbReference type="AlphaFoldDB" id="A0A099T0N0"/>
<proteinExistence type="predicted"/>
<sequence length="400" mass="43765">MLKFSSSSTAVVNSKKAIAECLENALVDEENTDCDLVVIYATVGHNLNDILGEAHKIAPSAQIVGCTCSGIIGKEGPNEAMRCLAIMTIKGRKDEYSVAIKDNITGQNSYEVGAQLAKDLKSKNSNVNMIHFLASGIDIAADKALEGIESVFGRDVPIFGATSSDNMKAMNSFQFVGDQIFEKAALAIGFADPTLEVITQASHGFAIMEMPFEVTRSESNRVYELNGKPAWECLTENLGLPETAQLEDTIPIGALAEELPKNLHEEYGNTHILRVIAKKGTDGSIYMPVECPKGTKLHFTKRDEDLIFDGLDQMVGQIVEKCNGRKPVAVFHADCVARGRGMLNRVLKDEIVARMQYPLCNDEDVPWLGMYGLGEFARLGGRDQFHNYTTALYVIVKCNE</sequence>
<keyword evidence="4" id="KW-1185">Reference proteome</keyword>
<dbReference type="PANTHER" id="PTHR40252:SF2">
    <property type="entry name" value="BLR0328 PROTEIN"/>
    <property type="match status" value="1"/>
</dbReference>
<name>A0A099T0N0_METMT</name>
<organism evidence="3 4">
    <name type="scientific">Methanococcoides methylutens</name>
    <dbReference type="NCBI Taxonomy" id="2226"/>
    <lineage>
        <taxon>Archaea</taxon>
        <taxon>Methanobacteriati</taxon>
        <taxon>Methanobacteriota</taxon>
        <taxon>Stenosarchaea group</taxon>
        <taxon>Methanomicrobia</taxon>
        <taxon>Methanosarcinales</taxon>
        <taxon>Methanosarcinaceae</taxon>
        <taxon>Methanococcoides</taxon>
    </lineage>
</organism>
<accession>A0A099T0N0</accession>
<dbReference type="Pfam" id="PF08495">
    <property type="entry name" value="FIST"/>
    <property type="match status" value="1"/>
</dbReference>
<feature type="domain" description="FIST" evidence="1">
    <location>
        <begin position="32"/>
        <end position="229"/>
    </location>
</feature>
<evidence type="ECO:0000313" key="4">
    <source>
        <dbReference type="Proteomes" id="UP000029859"/>
    </source>
</evidence>
<evidence type="ECO:0000313" key="3">
    <source>
        <dbReference type="EMBL" id="KGK97638.1"/>
    </source>
</evidence>
<dbReference type="Proteomes" id="UP000029859">
    <property type="component" value="Unassembled WGS sequence"/>
</dbReference>
<evidence type="ECO:0000259" key="1">
    <source>
        <dbReference type="SMART" id="SM00897"/>
    </source>
</evidence>
<dbReference type="PANTHER" id="PTHR40252">
    <property type="entry name" value="BLR0328 PROTEIN"/>
    <property type="match status" value="1"/>
</dbReference>
<comment type="caution">
    <text evidence="3">The sequence shown here is derived from an EMBL/GenBank/DDBJ whole genome shotgun (WGS) entry which is preliminary data.</text>
</comment>
<dbReference type="InterPro" id="IPR013702">
    <property type="entry name" value="FIST_domain_N"/>
</dbReference>
<reference evidence="3 4" key="1">
    <citation type="submission" date="2014-09" db="EMBL/GenBank/DDBJ databases">
        <title>Draft genome sequence of an obligately methylotrophic methanogen, Methanococcoides methylutens, isolated from marine sediment.</title>
        <authorList>
            <person name="Guan Y."/>
            <person name="Ngugi D.K."/>
            <person name="Blom J."/>
            <person name="Ali S."/>
            <person name="Ferry J.G."/>
            <person name="Stingl U."/>
        </authorList>
    </citation>
    <scope>NUCLEOTIDE SEQUENCE [LARGE SCALE GENOMIC DNA]</scope>
    <source>
        <strain evidence="3 4">DSM 2657</strain>
    </source>
</reference>
<dbReference type="SMART" id="SM00897">
    <property type="entry name" value="FIST"/>
    <property type="match status" value="1"/>
</dbReference>
<evidence type="ECO:0008006" key="5">
    <source>
        <dbReference type="Google" id="ProtNLM"/>
    </source>
</evidence>
<feature type="domain" description="FIST C-domain" evidence="2">
    <location>
        <begin position="230"/>
        <end position="379"/>
    </location>
</feature>
<protein>
    <recommendedName>
        <fullName evidence="5">FIST domain-containing protein</fullName>
    </recommendedName>
</protein>